<keyword evidence="1" id="KW-0472">Membrane</keyword>
<feature type="transmembrane region" description="Helical" evidence="1">
    <location>
        <begin position="23"/>
        <end position="43"/>
    </location>
</feature>
<evidence type="ECO:0000256" key="1">
    <source>
        <dbReference type="SAM" id="Phobius"/>
    </source>
</evidence>
<proteinExistence type="predicted"/>
<reference evidence="3" key="1">
    <citation type="submission" date="2018-06" db="EMBL/GenBank/DDBJ databases">
        <authorList>
            <person name="Cea G.-C."/>
            <person name="William W."/>
        </authorList>
    </citation>
    <scope>NUCLEOTIDE SEQUENCE [LARGE SCALE GENOMIC DNA]</scope>
    <source>
        <strain evidence="3">DB21MT-2</strain>
    </source>
</reference>
<dbReference type="Proteomes" id="UP000250123">
    <property type="component" value="Chromosome SHEWBE"/>
</dbReference>
<organism evidence="2 3">
    <name type="scientific">Shewanella benthica</name>
    <dbReference type="NCBI Taxonomy" id="43661"/>
    <lineage>
        <taxon>Bacteria</taxon>
        <taxon>Pseudomonadati</taxon>
        <taxon>Pseudomonadota</taxon>
        <taxon>Gammaproteobacteria</taxon>
        <taxon>Alteromonadales</taxon>
        <taxon>Shewanellaceae</taxon>
        <taxon>Shewanella</taxon>
    </lineage>
</organism>
<name>A0A330LYT3_9GAMM</name>
<keyword evidence="1" id="KW-1133">Transmembrane helix</keyword>
<accession>A0A330LYT3</accession>
<dbReference type="EMBL" id="LS483452">
    <property type="protein sequence ID" value="SQH75519.1"/>
    <property type="molecule type" value="Genomic_DNA"/>
</dbReference>
<sequence>MTRTVILDIGFSSYVLTNGKRPYMSLFIVLFIVSIYSFISIYYY</sequence>
<evidence type="ECO:0000313" key="2">
    <source>
        <dbReference type="EMBL" id="SQH75519.1"/>
    </source>
</evidence>
<gene>
    <name evidence="2" type="ORF">SHEWBE_1553</name>
</gene>
<dbReference type="AlphaFoldDB" id="A0A330LYT3"/>
<protein>
    <submittedName>
        <fullName evidence="2">Uncharacterized protein</fullName>
    </submittedName>
</protein>
<dbReference type="KEGG" id="sbk:SHEWBE_1553"/>
<keyword evidence="1" id="KW-0812">Transmembrane</keyword>
<evidence type="ECO:0000313" key="3">
    <source>
        <dbReference type="Proteomes" id="UP000250123"/>
    </source>
</evidence>